<keyword evidence="7" id="KW-0862">Zinc</keyword>
<evidence type="ECO:0000313" key="11">
    <source>
        <dbReference type="Proteomes" id="UP000239549"/>
    </source>
</evidence>
<dbReference type="PROSITE" id="PS51346">
    <property type="entry name" value="PROKAR_ZN_DEPEND_PLPC_2"/>
    <property type="match status" value="1"/>
</dbReference>
<keyword evidence="11" id="KW-1185">Reference proteome</keyword>
<evidence type="ECO:0000256" key="4">
    <source>
        <dbReference type="ARBA" id="ARBA00022723"/>
    </source>
</evidence>
<protein>
    <recommendedName>
        <fullName evidence="2">Phospholipase C</fullName>
        <ecNumber evidence="1">3.1.4.3</ecNumber>
    </recommendedName>
    <alternativeName>
        <fullName evidence="8">Phosphatidylcholine cholinephosphohydrolase</fullName>
    </alternativeName>
</protein>
<dbReference type="SUPFAM" id="SSF48537">
    <property type="entry name" value="Phospholipase C/P1 nuclease"/>
    <property type="match status" value="1"/>
</dbReference>
<evidence type="ECO:0000256" key="7">
    <source>
        <dbReference type="ARBA" id="ARBA00022833"/>
    </source>
</evidence>
<dbReference type="Pfam" id="PF00882">
    <property type="entry name" value="Zn_dep_PLPC"/>
    <property type="match status" value="1"/>
</dbReference>
<dbReference type="RefSeq" id="WP_165792040.1">
    <property type="nucleotide sequence ID" value="NZ_BFAV01000079.1"/>
</dbReference>
<dbReference type="AlphaFoldDB" id="A0A2L2XAZ2"/>
<dbReference type="InterPro" id="IPR029002">
    <property type="entry name" value="PLPC/GPLD1"/>
</dbReference>
<evidence type="ECO:0000256" key="1">
    <source>
        <dbReference type="ARBA" id="ARBA00012018"/>
    </source>
</evidence>
<evidence type="ECO:0000256" key="3">
    <source>
        <dbReference type="ARBA" id="ARBA00022525"/>
    </source>
</evidence>
<dbReference type="Gene3D" id="1.10.575.10">
    <property type="entry name" value="P1 Nuclease"/>
    <property type="match status" value="1"/>
</dbReference>
<evidence type="ECO:0000256" key="6">
    <source>
        <dbReference type="ARBA" id="ARBA00022801"/>
    </source>
</evidence>
<dbReference type="EMBL" id="BFAV01000079">
    <property type="protein sequence ID" value="GBF33242.1"/>
    <property type="molecule type" value="Genomic_DNA"/>
</dbReference>
<organism evidence="10 11">
    <name type="scientific">Desulfocucumis palustris</name>
    <dbReference type="NCBI Taxonomy" id="1898651"/>
    <lineage>
        <taxon>Bacteria</taxon>
        <taxon>Bacillati</taxon>
        <taxon>Bacillota</taxon>
        <taxon>Clostridia</taxon>
        <taxon>Eubacteriales</taxon>
        <taxon>Desulfocucumaceae</taxon>
        <taxon>Desulfocucumis</taxon>
    </lineage>
</organism>
<evidence type="ECO:0000256" key="8">
    <source>
        <dbReference type="ARBA" id="ARBA00031285"/>
    </source>
</evidence>
<dbReference type="CDD" id="cd11009">
    <property type="entry name" value="Zn_dep_PLPC"/>
    <property type="match status" value="1"/>
</dbReference>
<evidence type="ECO:0000256" key="5">
    <source>
        <dbReference type="ARBA" id="ARBA00022729"/>
    </source>
</evidence>
<keyword evidence="4" id="KW-0479">Metal-binding</keyword>
<comment type="caution">
    <text evidence="10">The sequence shown here is derived from an EMBL/GenBank/DDBJ whole genome shotgun (WGS) entry which is preliminary data.</text>
</comment>
<dbReference type="Proteomes" id="UP000239549">
    <property type="component" value="Unassembled WGS sequence"/>
</dbReference>
<sequence length="225" mass="25614">MRGNSSSWEAAKIILSAATPIQKLIDPGNKTHSFINSQAISILENENNSPAVSFLRGNIGIINRGTDWADNGWKCFAHYYNPYREEGLSPWPNALVECGNYFKLSLDFLNKKKINKSLFFLGAAAHLVQDLCVPHHSRCIAFNGHQKFEKWAAKNYLDFTIDRNGIYYLNDTDKILKHNSIISYGLYDNVCRYDTNKYHEAALILLPLAQRTSAGLFYLYTGFFD</sequence>
<reference evidence="11" key="1">
    <citation type="submission" date="2018-02" db="EMBL/GenBank/DDBJ databases">
        <title>Genome sequence of Desulfocucumis palustris strain NAW-5.</title>
        <authorList>
            <person name="Watanabe M."/>
            <person name="Kojima H."/>
            <person name="Fukui M."/>
        </authorList>
    </citation>
    <scope>NUCLEOTIDE SEQUENCE [LARGE SCALE GENOMIC DNA]</scope>
    <source>
        <strain evidence="11">NAW-5</strain>
    </source>
</reference>
<dbReference type="SMART" id="SM00770">
    <property type="entry name" value="Zn_dep_PLPC"/>
    <property type="match status" value="1"/>
</dbReference>
<dbReference type="GO" id="GO:0008270">
    <property type="term" value="F:zinc ion binding"/>
    <property type="evidence" value="ECO:0007669"/>
    <property type="project" value="InterPro"/>
</dbReference>
<dbReference type="EC" id="3.1.4.3" evidence="1"/>
<feature type="domain" description="Zn-dependent PLC" evidence="9">
    <location>
        <begin position="19"/>
        <end position="225"/>
    </location>
</feature>
<evidence type="ECO:0000256" key="2">
    <source>
        <dbReference type="ARBA" id="ARBA00018391"/>
    </source>
</evidence>
<gene>
    <name evidence="10" type="ORF">DCCM_2341</name>
</gene>
<accession>A0A2L2XAZ2</accession>
<evidence type="ECO:0000259" key="9">
    <source>
        <dbReference type="PROSITE" id="PS51346"/>
    </source>
</evidence>
<name>A0A2L2XAZ2_9FIRM</name>
<keyword evidence="5" id="KW-0732">Signal</keyword>
<evidence type="ECO:0000313" key="10">
    <source>
        <dbReference type="EMBL" id="GBF33242.1"/>
    </source>
</evidence>
<dbReference type="InterPro" id="IPR008947">
    <property type="entry name" value="PLipase_C/P1_nuclease_dom_sf"/>
</dbReference>
<dbReference type="GO" id="GO:0034480">
    <property type="term" value="F:phosphatidylcholine phospholipase C activity"/>
    <property type="evidence" value="ECO:0007669"/>
    <property type="project" value="UniProtKB-EC"/>
</dbReference>
<keyword evidence="6" id="KW-0378">Hydrolase</keyword>
<dbReference type="InterPro" id="IPR001531">
    <property type="entry name" value="Zn_PLipaseC"/>
</dbReference>
<keyword evidence="3" id="KW-0964">Secreted</keyword>
<proteinExistence type="predicted"/>